<dbReference type="SUPFAM" id="SSF53448">
    <property type="entry name" value="Nucleotide-diphospho-sugar transferases"/>
    <property type="match status" value="1"/>
</dbReference>
<evidence type="ECO:0000256" key="12">
    <source>
        <dbReference type="ARBA" id="ARBA00022968"/>
    </source>
</evidence>
<name>A0A6P8I176_ACTTE</name>
<dbReference type="PANTHER" id="PTHR48261">
    <property type="entry name" value="ACETYLGLUCOSAMINYLTRANSFERASE"/>
    <property type="match status" value="1"/>
</dbReference>
<evidence type="ECO:0000256" key="3">
    <source>
        <dbReference type="ARBA" id="ARBA00004648"/>
    </source>
</evidence>
<evidence type="ECO:0000256" key="18">
    <source>
        <dbReference type="ARBA" id="ARBA00023211"/>
    </source>
</evidence>
<dbReference type="OrthoDB" id="5954868at2759"/>
<dbReference type="GO" id="GO:0000139">
    <property type="term" value="C:Golgi membrane"/>
    <property type="evidence" value="ECO:0007669"/>
    <property type="project" value="UniProtKB-SubCell"/>
</dbReference>
<comment type="pathway">
    <text evidence="4">Protein modification; protein glycosylation.</text>
</comment>
<evidence type="ECO:0000256" key="13">
    <source>
        <dbReference type="ARBA" id="ARBA00022989"/>
    </source>
</evidence>
<dbReference type="KEGG" id="aten:116298104"/>
<dbReference type="InterPro" id="IPR040911">
    <property type="entry name" value="Exostosin_GT47"/>
</dbReference>
<keyword evidence="9" id="KW-0812">Transmembrane</keyword>
<feature type="domain" description="Exostosin GT47" evidence="20">
    <location>
        <begin position="114"/>
        <end position="387"/>
    </location>
</feature>
<evidence type="ECO:0000256" key="7">
    <source>
        <dbReference type="ARBA" id="ARBA00022676"/>
    </source>
</evidence>
<dbReference type="FunFam" id="3.90.550.10:FF:000035">
    <property type="entry name" value="Putative Exostosin-2"/>
    <property type="match status" value="1"/>
</dbReference>
<evidence type="ECO:0000256" key="1">
    <source>
        <dbReference type="ARBA" id="ARBA00001936"/>
    </source>
</evidence>
<evidence type="ECO:0000256" key="14">
    <source>
        <dbReference type="ARBA" id="ARBA00023034"/>
    </source>
</evidence>
<accession>A0A6P8I176</accession>
<keyword evidence="16" id="KW-1015">Disulfide bond</keyword>
<dbReference type="FunCoup" id="A0A6P8I176">
    <property type="interactions" value="1378"/>
</dbReference>
<protein>
    <recommendedName>
        <fullName evidence="19">Exostosin-2</fullName>
        <ecNumber evidence="6">2.4.1.224</ecNumber>
    </recommendedName>
</protein>
<feature type="domain" description="Glycosyl transferase 64" evidence="21">
    <location>
        <begin position="469"/>
        <end position="713"/>
    </location>
</feature>
<dbReference type="GO" id="GO:0015012">
    <property type="term" value="P:heparan sulfate proteoglycan biosynthetic process"/>
    <property type="evidence" value="ECO:0007669"/>
    <property type="project" value="UniProtKB-ARBA"/>
</dbReference>
<keyword evidence="7" id="KW-0328">Glycosyltransferase</keyword>
<evidence type="ECO:0000256" key="10">
    <source>
        <dbReference type="ARBA" id="ARBA00022723"/>
    </source>
</evidence>
<dbReference type="InterPro" id="IPR004263">
    <property type="entry name" value="Exostosin"/>
</dbReference>
<dbReference type="Pfam" id="PF09258">
    <property type="entry name" value="Glyco_transf_64"/>
    <property type="match status" value="1"/>
</dbReference>
<dbReference type="RefSeq" id="XP_031562334.1">
    <property type="nucleotide sequence ID" value="XM_031706474.1"/>
</dbReference>
<dbReference type="InterPro" id="IPR029044">
    <property type="entry name" value="Nucleotide-diphossugar_trans"/>
</dbReference>
<proteinExistence type="inferred from homology"/>
<evidence type="ECO:0000256" key="4">
    <source>
        <dbReference type="ARBA" id="ARBA00004922"/>
    </source>
</evidence>
<evidence type="ECO:0000256" key="15">
    <source>
        <dbReference type="ARBA" id="ARBA00023136"/>
    </source>
</evidence>
<dbReference type="InParanoid" id="A0A6P8I176"/>
<dbReference type="GO" id="GO:0046872">
    <property type="term" value="F:metal ion binding"/>
    <property type="evidence" value="ECO:0007669"/>
    <property type="project" value="UniProtKB-KW"/>
</dbReference>
<evidence type="ECO:0000256" key="9">
    <source>
        <dbReference type="ARBA" id="ARBA00022692"/>
    </source>
</evidence>
<dbReference type="EC" id="2.4.1.224" evidence="6"/>
<evidence type="ECO:0000256" key="11">
    <source>
        <dbReference type="ARBA" id="ARBA00022824"/>
    </source>
</evidence>
<dbReference type="Pfam" id="PF03016">
    <property type="entry name" value="Exostosin_GT47"/>
    <property type="match status" value="1"/>
</dbReference>
<keyword evidence="8" id="KW-0808">Transferase</keyword>
<comment type="subcellular location">
    <subcellularLocation>
        <location evidence="3">Endoplasmic reticulum membrane</location>
        <topology evidence="3">Single-pass type II membrane protein</topology>
    </subcellularLocation>
    <subcellularLocation>
        <location evidence="2">Golgi apparatus membrane</location>
        <topology evidence="2">Single-pass type II membrane protein</topology>
    </subcellularLocation>
</comment>
<keyword evidence="17" id="KW-0325">Glycoprotein</keyword>
<evidence type="ECO:0000256" key="8">
    <source>
        <dbReference type="ARBA" id="ARBA00022679"/>
    </source>
</evidence>
<gene>
    <name evidence="23" type="primary">LOC116298104</name>
</gene>
<keyword evidence="18" id="KW-0464">Manganese</keyword>
<evidence type="ECO:0000256" key="6">
    <source>
        <dbReference type="ARBA" id="ARBA00012194"/>
    </source>
</evidence>
<keyword evidence="14" id="KW-0333">Golgi apparatus</keyword>
<keyword evidence="12" id="KW-0735">Signal-anchor</keyword>
<evidence type="ECO:0000313" key="23">
    <source>
        <dbReference type="RefSeq" id="XP_031562334.1"/>
    </source>
</evidence>
<keyword evidence="11" id="KW-0256">Endoplasmic reticulum</keyword>
<keyword evidence="13" id="KW-1133">Transmembrane helix</keyword>
<evidence type="ECO:0000256" key="2">
    <source>
        <dbReference type="ARBA" id="ARBA00004323"/>
    </source>
</evidence>
<sequence>MKVDGSMHGYTKKYRKSDKPFFTRNVFLPRMRLKTRTVFLVAVLFAAFLVFVSSQIWTRYRSEDDGFSTDRHHSGSKNVIRVLNNSASPLKTDLKCRMFSCFDIYRCKFNENSLISVYVYPFNDYVDGKGNRIHMKPVSQQLYELLTAIKRSSYYTSDRKSACIVVPSIDLLNQNRMDLTSVQNMLLSLPSWTQSGQNHLIFNMLPGGHPDYNTSLDLPLGKAIQAGGGLSTWTYRPEYDISIPVYNVLTNKQVALAQNRQTRWLAISSQVNYSPEYRKELNELAKSSQDYLILEQCADPKNDNPLKRCKDGTVYSYPDVLQSATFCMVIRGLRLGQSTLMDSLMMGCIPIVISDNYVLPFSEVLDWKRAAIVVPEDDIQTIPNLLKDISSKEIADMRRQGQFLWNNYFSSMSKIGLTTLKIINDRVYKHRAWMYEDWNAPFSTSDGKITNTVLPPLFLPLIPPHSQGFTAVVLSYDRVDMMFKVLKKISDTPSLVKIVVVWNNVNKAPPSVAKWPKLSKPVKVVQTKRNRLSNRFYPYSEIETEAILAIDDDILMLSNDELQFGYEAWREFPDRLVGFPGRFHVLENGTNLKYDSEWTNDVSMVLTGAAFHHKYFSHVFTYMMPYHIRSWVDNHMNCEDIAMNFMVANYTGKAPIKVTSRKRFRCYNCTSDSLWANPKHFVERSACLNEFVKAYGGHSPLKSVEFRADPILFRENVPDRIKKYRNIGTV</sequence>
<dbReference type="GO" id="GO:0005789">
    <property type="term" value="C:endoplasmic reticulum membrane"/>
    <property type="evidence" value="ECO:0007669"/>
    <property type="project" value="UniProtKB-SubCell"/>
</dbReference>
<dbReference type="AlphaFoldDB" id="A0A6P8I176"/>
<dbReference type="GeneID" id="116298104"/>
<evidence type="ECO:0000259" key="20">
    <source>
        <dbReference type="Pfam" id="PF03016"/>
    </source>
</evidence>
<dbReference type="GO" id="GO:0015020">
    <property type="term" value="F:glucuronosyltransferase activity"/>
    <property type="evidence" value="ECO:0007669"/>
    <property type="project" value="UniProtKB-ARBA"/>
</dbReference>
<organism evidence="22 23">
    <name type="scientific">Actinia tenebrosa</name>
    <name type="common">Australian red waratah sea anemone</name>
    <dbReference type="NCBI Taxonomy" id="6105"/>
    <lineage>
        <taxon>Eukaryota</taxon>
        <taxon>Metazoa</taxon>
        <taxon>Cnidaria</taxon>
        <taxon>Anthozoa</taxon>
        <taxon>Hexacorallia</taxon>
        <taxon>Actiniaria</taxon>
        <taxon>Actiniidae</taxon>
        <taxon>Actinia</taxon>
    </lineage>
</organism>
<evidence type="ECO:0000256" key="16">
    <source>
        <dbReference type="ARBA" id="ARBA00023157"/>
    </source>
</evidence>
<comment type="similarity">
    <text evidence="5">Belongs to the glycosyltransferase 47 family.</text>
</comment>
<keyword evidence="15" id="KW-0472">Membrane</keyword>
<keyword evidence="10" id="KW-0479">Metal-binding</keyword>
<evidence type="ECO:0000313" key="22">
    <source>
        <dbReference type="Proteomes" id="UP000515163"/>
    </source>
</evidence>
<evidence type="ECO:0000256" key="5">
    <source>
        <dbReference type="ARBA" id="ARBA00010271"/>
    </source>
</evidence>
<evidence type="ECO:0000259" key="21">
    <source>
        <dbReference type="Pfam" id="PF09258"/>
    </source>
</evidence>
<evidence type="ECO:0000256" key="17">
    <source>
        <dbReference type="ARBA" id="ARBA00023180"/>
    </source>
</evidence>
<dbReference type="Proteomes" id="UP000515163">
    <property type="component" value="Unplaced"/>
</dbReference>
<dbReference type="InterPro" id="IPR015338">
    <property type="entry name" value="GT64_dom"/>
</dbReference>
<keyword evidence="22" id="KW-1185">Reference proteome</keyword>
<dbReference type="Gene3D" id="3.90.550.10">
    <property type="entry name" value="Spore Coat Polysaccharide Biosynthesis Protein SpsA, Chain A"/>
    <property type="match status" value="1"/>
</dbReference>
<dbReference type="PANTHER" id="PTHR48261:SF5">
    <property type="entry name" value="EXOSTOSIN GLYCOSYLTRANSFERASE 2"/>
    <property type="match status" value="1"/>
</dbReference>
<reference evidence="23" key="1">
    <citation type="submission" date="2025-08" db="UniProtKB">
        <authorList>
            <consortium name="RefSeq"/>
        </authorList>
    </citation>
    <scope>IDENTIFICATION</scope>
</reference>
<comment type="cofactor">
    <cofactor evidence="1">
        <name>Mn(2+)</name>
        <dbReference type="ChEBI" id="CHEBI:29035"/>
    </cofactor>
</comment>
<dbReference type="GO" id="GO:0050508">
    <property type="term" value="F:glucuronosyl-N-acetylglucosaminyl-proteoglycan 4-alpha-N-acetylglucosaminyltransferase activity"/>
    <property type="evidence" value="ECO:0007669"/>
    <property type="project" value="UniProtKB-EC"/>
</dbReference>
<evidence type="ECO:0000256" key="19">
    <source>
        <dbReference type="ARBA" id="ARBA00069568"/>
    </source>
</evidence>